<dbReference type="InterPro" id="IPR000866">
    <property type="entry name" value="AhpC/TSA"/>
</dbReference>
<dbReference type="PANTHER" id="PTHR42801:SF4">
    <property type="entry name" value="AHPC_TSA FAMILY PROTEIN"/>
    <property type="match status" value="1"/>
</dbReference>
<keyword evidence="7" id="KW-1015">Disulfide bond</keyword>
<evidence type="ECO:0000256" key="13">
    <source>
        <dbReference type="PIRSR" id="PIRSR000239-1"/>
    </source>
</evidence>
<sequence length="185" mass="19734">MRARRPGITTGSMPIPQAGSAAPGFQLPDQNGNTVSLAQFAGKHVVLYFYPKDDTPGCTTEACDFRDESSALQKAGAVVLGVSPDSTARHQKFAAKFNLPFPLLADTEHTASEAYGVWGEKTNYGRTYMGITRTTFLIDPQGQVKHVWPKVKVAGHVQEVLALLKGEAPAGAKKAAAKKAPATPR</sequence>
<dbReference type="FunFam" id="3.40.30.10:FF:000007">
    <property type="entry name" value="Thioredoxin-dependent thiol peroxidase"/>
    <property type="match status" value="1"/>
</dbReference>
<evidence type="ECO:0000256" key="1">
    <source>
        <dbReference type="ARBA" id="ARBA00003330"/>
    </source>
</evidence>
<feature type="region of interest" description="Disordered" evidence="14">
    <location>
        <begin position="1"/>
        <end position="22"/>
    </location>
</feature>
<dbReference type="Proteomes" id="UP000182719">
    <property type="component" value="Unassembled WGS sequence"/>
</dbReference>
<evidence type="ECO:0000256" key="14">
    <source>
        <dbReference type="SAM" id="MobiDB-lite"/>
    </source>
</evidence>
<evidence type="ECO:0000256" key="10">
    <source>
        <dbReference type="ARBA" id="ARBA00038489"/>
    </source>
</evidence>
<dbReference type="Pfam" id="PF00578">
    <property type="entry name" value="AhpC-TSA"/>
    <property type="match status" value="1"/>
</dbReference>
<dbReference type="PANTHER" id="PTHR42801">
    <property type="entry name" value="THIOREDOXIN-DEPENDENT PEROXIDE REDUCTASE"/>
    <property type="match status" value="1"/>
</dbReference>
<comment type="similarity">
    <text evidence="10">Belongs to the peroxiredoxin family. BCP/PrxQ subfamily.</text>
</comment>
<organism evidence="16 17">
    <name type="scientific">Stigmatella aurantiaca</name>
    <dbReference type="NCBI Taxonomy" id="41"/>
    <lineage>
        <taxon>Bacteria</taxon>
        <taxon>Pseudomonadati</taxon>
        <taxon>Myxococcota</taxon>
        <taxon>Myxococcia</taxon>
        <taxon>Myxococcales</taxon>
        <taxon>Cystobacterineae</taxon>
        <taxon>Archangiaceae</taxon>
        <taxon>Stigmatella</taxon>
    </lineage>
</organism>
<evidence type="ECO:0000313" key="16">
    <source>
        <dbReference type="EMBL" id="SEL25261.1"/>
    </source>
</evidence>
<evidence type="ECO:0000256" key="3">
    <source>
        <dbReference type="ARBA" id="ARBA00013017"/>
    </source>
</evidence>
<evidence type="ECO:0000256" key="8">
    <source>
        <dbReference type="ARBA" id="ARBA00023284"/>
    </source>
</evidence>
<keyword evidence="4" id="KW-0575">Peroxidase</keyword>
<dbReference type="EC" id="1.11.1.24" evidence="3"/>
<proteinExistence type="inferred from homology"/>
<accession>A0A1H7NPB5</accession>
<evidence type="ECO:0000256" key="11">
    <source>
        <dbReference type="ARBA" id="ARBA00042639"/>
    </source>
</evidence>
<dbReference type="SUPFAM" id="SSF52833">
    <property type="entry name" value="Thioredoxin-like"/>
    <property type="match status" value="1"/>
</dbReference>
<dbReference type="InterPro" id="IPR013766">
    <property type="entry name" value="Thioredoxin_domain"/>
</dbReference>
<evidence type="ECO:0000256" key="7">
    <source>
        <dbReference type="ARBA" id="ARBA00023157"/>
    </source>
</evidence>
<dbReference type="CDD" id="cd03017">
    <property type="entry name" value="PRX_BCP"/>
    <property type="match status" value="1"/>
</dbReference>
<comment type="subunit">
    <text evidence="2">Monomer.</text>
</comment>
<evidence type="ECO:0000256" key="4">
    <source>
        <dbReference type="ARBA" id="ARBA00022559"/>
    </source>
</evidence>
<dbReference type="Gene3D" id="3.40.30.10">
    <property type="entry name" value="Glutaredoxin"/>
    <property type="match status" value="1"/>
</dbReference>
<dbReference type="PROSITE" id="PS51352">
    <property type="entry name" value="THIOREDOXIN_2"/>
    <property type="match status" value="1"/>
</dbReference>
<keyword evidence="6" id="KW-0560">Oxidoreductase</keyword>
<evidence type="ECO:0000256" key="9">
    <source>
        <dbReference type="ARBA" id="ARBA00032824"/>
    </source>
</evidence>
<dbReference type="GO" id="GO:0034599">
    <property type="term" value="P:cellular response to oxidative stress"/>
    <property type="evidence" value="ECO:0007669"/>
    <property type="project" value="TreeGrafter"/>
</dbReference>
<dbReference type="GO" id="GO:0005737">
    <property type="term" value="C:cytoplasm"/>
    <property type="evidence" value="ECO:0007669"/>
    <property type="project" value="TreeGrafter"/>
</dbReference>
<evidence type="ECO:0000259" key="15">
    <source>
        <dbReference type="PROSITE" id="PS51352"/>
    </source>
</evidence>
<dbReference type="GO" id="GO:0008379">
    <property type="term" value="F:thioredoxin peroxidase activity"/>
    <property type="evidence" value="ECO:0007669"/>
    <property type="project" value="TreeGrafter"/>
</dbReference>
<evidence type="ECO:0000256" key="12">
    <source>
        <dbReference type="ARBA" id="ARBA00049091"/>
    </source>
</evidence>
<dbReference type="PIRSF" id="PIRSF000239">
    <property type="entry name" value="AHPC"/>
    <property type="match status" value="1"/>
</dbReference>
<dbReference type="EMBL" id="FOAP01000005">
    <property type="protein sequence ID" value="SEL25261.1"/>
    <property type="molecule type" value="Genomic_DNA"/>
</dbReference>
<comment type="catalytic activity">
    <reaction evidence="12">
        <text>a hydroperoxide + [thioredoxin]-dithiol = an alcohol + [thioredoxin]-disulfide + H2O</text>
        <dbReference type="Rhea" id="RHEA:62620"/>
        <dbReference type="Rhea" id="RHEA-COMP:10698"/>
        <dbReference type="Rhea" id="RHEA-COMP:10700"/>
        <dbReference type="ChEBI" id="CHEBI:15377"/>
        <dbReference type="ChEBI" id="CHEBI:29950"/>
        <dbReference type="ChEBI" id="CHEBI:30879"/>
        <dbReference type="ChEBI" id="CHEBI:35924"/>
        <dbReference type="ChEBI" id="CHEBI:50058"/>
        <dbReference type="EC" id="1.11.1.24"/>
    </reaction>
</comment>
<feature type="domain" description="Thioredoxin" evidence="15">
    <location>
        <begin position="16"/>
        <end position="169"/>
    </location>
</feature>
<dbReference type="GO" id="GO:0045454">
    <property type="term" value="P:cell redox homeostasis"/>
    <property type="evidence" value="ECO:0007669"/>
    <property type="project" value="TreeGrafter"/>
</dbReference>
<name>A0A1H7NPB5_STIAU</name>
<keyword evidence="8" id="KW-0676">Redox-active center</keyword>
<dbReference type="NCBIfam" id="NF006960">
    <property type="entry name" value="PRK09437.1"/>
    <property type="match status" value="1"/>
</dbReference>
<keyword evidence="17" id="KW-1185">Reference proteome</keyword>
<dbReference type="InterPro" id="IPR050924">
    <property type="entry name" value="Peroxiredoxin_BCP/PrxQ"/>
</dbReference>
<evidence type="ECO:0000313" key="17">
    <source>
        <dbReference type="Proteomes" id="UP000182719"/>
    </source>
</evidence>
<keyword evidence="5" id="KW-0049">Antioxidant</keyword>
<dbReference type="InterPro" id="IPR036249">
    <property type="entry name" value="Thioredoxin-like_sf"/>
</dbReference>
<comment type="function">
    <text evidence="1">Thiol-specific peroxidase that catalyzes the reduction of hydrogen peroxide and organic hydroperoxides to water and alcohols, respectively. Plays a role in cell protection against oxidative stress by detoxifying peroxides and as sensor of hydrogen peroxide-mediated signaling events.</text>
</comment>
<evidence type="ECO:0000256" key="5">
    <source>
        <dbReference type="ARBA" id="ARBA00022862"/>
    </source>
</evidence>
<gene>
    <name evidence="16" type="ORF">SAMN05444354_10525</name>
</gene>
<dbReference type="AlphaFoldDB" id="A0A1H7NPB5"/>
<protein>
    <recommendedName>
        <fullName evidence="3">thioredoxin-dependent peroxiredoxin</fullName>
        <ecNumber evidence="3">1.11.1.24</ecNumber>
    </recommendedName>
    <alternativeName>
        <fullName evidence="9">Thioredoxin peroxidase</fullName>
    </alternativeName>
    <alternativeName>
        <fullName evidence="11">Thioredoxin-dependent peroxiredoxin Bcp</fullName>
    </alternativeName>
</protein>
<feature type="active site" description="Cysteine sulfenic acid (-SOH) intermediate; for peroxidase activity" evidence="13">
    <location>
        <position position="58"/>
    </location>
</feature>
<reference evidence="17" key="1">
    <citation type="submission" date="2016-10" db="EMBL/GenBank/DDBJ databases">
        <authorList>
            <person name="Varghese N."/>
            <person name="Submissions S."/>
        </authorList>
    </citation>
    <scope>NUCLEOTIDE SEQUENCE [LARGE SCALE GENOMIC DNA]</scope>
    <source>
        <strain evidence="17">DSM 17044</strain>
    </source>
</reference>
<evidence type="ECO:0000256" key="6">
    <source>
        <dbReference type="ARBA" id="ARBA00023002"/>
    </source>
</evidence>
<evidence type="ECO:0000256" key="2">
    <source>
        <dbReference type="ARBA" id="ARBA00011245"/>
    </source>
</evidence>
<dbReference type="InterPro" id="IPR024706">
    <property type="entry name" value="Peroxiredoxin_AhpC-typ"/>
</dbReference>